<dbReference type="InterPro" id="IPR003439">
    <property type="entry name" value="ABC_transporter-like_ATP-bd"/>
</dbReference>
<keyword evidence="4 10" id="KW-0067">ATP-binding</keyword>
<keyword evidence="3" id="KW-0547">Nucleotide-binding</keyword>
<reference evidence="10" key="1">
    <citation type="submission" date="2020-01" db="EMBL/GenBank/DDBJ databases">
        <authorList>
            <person name="Meier V. D."/>
            <person name="Meier V D."/>
        </authorList>
    </citation>
    <scope>NUCLEOTIDE SEQUENCE</scope>
    <source>
        <strain evidence="10">HLG_WM_MAG_05</strain>
    </source>
</reference>
<accession>A0A6S6RYQ4</accession>
<feature type="transmembrane region" description="Helical" evidence="7">
    <location>
        <begin position="130"/>
        <end position="149"/>
    </location>
</feature>
<evidence type="ECO:0000256" key="2">
    <source>
        <dbReference type="ARBA" id="ARBA00022692"/>
    </source>
</evidence>
<evidence type="ECO:0000256" key="4">
    <source>
        <dbReference type="ARBA" id="ARBA00022840"/>
    </source>
</evidence>
<gene>
    <name evidence="10" type="ORF">HELGO_WM10240</name>
</gene>
<dbReference type="CDD" id="cd03228">
    <property type="entry name" value="ABCC_MRP_Like"/>
    <property type="match status" value="1"/>
</dbReference>
<dbReference type="Gene3D" id="3.40.50.300">
    <property type="entry name" value="P-loop containing nucleotide triphosphate hydrolases"/>
    <property type="match status" value="1"/>
</dbReference>
<dbReference type="SUPFAM" id="SSF90123">
    <property type="entry name" value="ABC transporter transmembrane region"/>
    <property type="match status" value="1"/>
</dbReference>
<name>A0A6S6RYQ4_9BACT</name>
<dbReference type="GO" id="GO:0140359">
    <property type="term" value="F:ABC-type transporter activity"/>
    <property type="evidence" value="ECO:0007669"/>
    <property type="project" value="InterPro"/>
</dbReference>
<dbReference type="GO" id="GO:1904680">
    <property type="term" value="F:peptide transmembrane transporter activity"/>
    <property type="evidence" value="ECO:0007669"/>
    <property type="project" value="InterPro"/>
</dbReference>
<dbReference type="InterPro" id="IPR039421">
    <property type="entry name" value="Type_1_exporter"/>
</dbReference>
<feature type="transmembrane region" description="Helical" evidence="7">
    <location>
        <begin position="267"/>
        <end position="287"/>
    </location>
</feature>
<keyword evidence="5 7" id="KW-1133">Transmembrane helix</keyword>
<sequence>MFTNLQDFLKREGDFSFWKNIIFMAMLAGLANAGLLAVINTAAKIVEDEGLNYRLFAIYAVIFLIFYISKRYSLIHASQEVERIIKNVRERISEKILKSELQAIEKIDTSAIFTRLTRDTAIMSQSSFQITNAAEGVIMIFFALIYILILSPISFFVILFATIIILSMFLSFSKIINKELTEMDRAEEGFIRSLTSILNGFKELKMNSKKREDINSTHKNTLTNLSNAKIKNSTDMVTYMMYGEVFLYILLASVVFIVPHLTTEESIIIIQVTATTLFIIGPFETIVNVAPMVSRTNVAINNIYDLEASLNEQSKTLITVEDNSLEKIEDFKQIQLKNASFYYTDKIKNKLFKVGPINLSINKGETIFIIGGNGSGKSTIIKMLLGLYPPKEGSIFVDEDRIDEYTQQSYRNLFSIILTDFHLFEKFYGLKGISRQAVNALLREMQLEEKTKFVNGGFTNIDLSTGQKKRLALILSILEDKQIYVFDEWAADQDPEFRKYFYTKILDKLKKDGKTIIAVTHDDAYFHVADRIFKMEYGQMLPYPKGN</sequence>
<evidence type="ECO:0000259" key="9">
    <source>
        <dbReference type="PROSITE" id="PS50929"/>
    </source>
</evidence>
<dbReference type="PANTHER" id="PTHR24221">
    <property type="entry name" value="ATP-BINDING CASSETTE SUB-FAMILY B"/>
    <property type="match status" value="1"/>
</dbReference>
<evidence type="ECO:0000256" key="7">
    <source>
        <dbReference type="SAM" id="Phobius"/>
    </source>
</evidence>
<dbReference type="PROSITE" id="PS50929">
    <property type="entry name" value="ABC_TM1F"/>
    <property type="match status" value="1"/>
</dbReference>
<dbReference type="Gene3D" id="1.20.1560.10">
    <property type="entry name" value="ABC transporter type 1, transmembrane domain"/>
    <property type="match status" value="1"/>
</dbReference>
<evidence type="ECO:0000256" key="1">
    <source>
        <dbReference type="ARBA" id="ARBA00004651"/>
    </source>
</evidence>
<dbReference type="GO" id="GO:0005886">
    <property type="term" value="C:plasma membrane"/>
    <property type="evidence" value="ECO:0007669"/>
    <property type="project" value="UniProtKB-SubCell"/>
</dbReference>
<dbReference type="InterPro" id="IPR036640">
    <property type="entry name" value="ABC1_TM_sf"/>
</dbReference>
<dbReference type="InterPro" id="IPR003593">
    <property type="entry name" value="AAA+_ATPase"/>
</dbReference>
<proteinExistence type="predicted"/>
<evidence type="ECO:0000256" key="6">
    <source>
        <dbReference type="ARBA" id="ARBA00023136"/>
    </source>
</evidence>
<dbReference type="GO" id="GO:0005524">
    <property type="term" value="F:ATP binding"/>
    <property type="evidence" value="ECO:0007669"/>
    <property type="project" value="UniProtKB-KW"/>
</dbReference>
<feature type="transmembrane region" description="Helical" evidence="7">
    <location>
        <begin position="21"/>
        <end position="39"/>
    </location>
</feature>
<dbReference type="PROSITE" id="PS50893">
    <property type="entry name" value="ABC_TRANSPORTER_2"/>
    <property type="match status" value="1"/>
</dbReference>
<dbReference type="PANTHER" id="PTHR24221:SF654">
    <property type="entry name" value="ATP-BINDING CASSETTE SUB-FAMILY B MEMBER 6"/>
    <property type="match status" value="1"/>
</dbReference>
<dbReference type="GO" id="GO:0015833">
    <property type="term" value="P:peptide transport"/>
    <property type="evidence" value="ECO:0007669"/>
    <property type="project" value="InterPro"/>
</dbReference>
<dbReference type="GO" id="GO:0016887">
    <property type="term" value="F:ATP hydrolysis activity"/>
    <property type="evidence" value="ECO:0007669"/>
    <property type="project" value="InterPro"/>
</dbReference>
<dbReference type="InterPro" id="IPR011527">
    <property type="entry name" value="ABC1_TM_dom"/>
</dbReference>
<feature type="transmembrane region" description="Helical" evidence="7">
    <location>
        <begin position="51"/>
        <end position="69"/>
    </location>
</feature>
<dbReference type="AlphaFoldDB" id="A0A6S6RYQ4"/>
<dbReference type="SMART" id="SM00382">
    <property type="entry name" value="AAA"/>
    <property type="match status" value="1"/>
</dbReference>
<feature type="domain" description="ABC transporter" evidence="8">
    <location>
        <begin position="334"/>
        <end position="547"/>
    </location>
</feature>
<comment type="subcellular location">
    <subcellularLocation>
        <location evidence="1">Cell membrane</location>
        <topology evidence="1">Multi-pass membrane protein</topology>
    </subcellularLocation>
</comment>
<dbReference type="Pfam" id="PF00005">
    <property type="entry name" value="ABC_tran"/>
    <property type="match status" value="1"/>
</dbReference>
<evidence type="ECO:0000256" key="3">
    <source>
        <dbReference type="ARBA" id="ARBA00022741"/>
    </source>
</evidence>
<dbReference type="InterPro" id="IPR027417">
    <property type="entry name" value="P-loop_NTPase"/>
</dbReference>
<protein>
    <submittedName>
        <fullName evidence="10">Peptide ABC transporter ATP-binding protein</fullName>
    </submittedName>
</protein>
<keyword evidence="2 7" id="KW-0812">Transmembrane</keyword>
<feature type="transmembrane region" description="Helical" evidence="7">
    <location>
        <begin position="239"/>
        <end position="261"/>
    </location>
</feature>
<evidence type="ECO:0000256" key="5">
    <source>
        <dbReference type="ARBA" id="ARBA00022989"/>
    </source>
</evidence>
<evidence type="ECO:0000313" key="10">
    <source>
        <dbReference type="EMBL" id="CAA6801221.1"/>
    </source>
</evidence>
<organism evidence="10">
    <name type="scientific">uncultured Sulfurovum sp</name>
    <dbReference type="NCBI Taxonomy" id="269237"/>
    <lineage>
        <taxon>Bacteria</taxon>
        <taxon>Pseudomonadati</taxon>
        <taxon>Campylobacterota</taxon>
        <taxon>Epsilonproteobacteria</taxon>
        <taxon>Campylobacterales</taxon>
        <taxon>Sulfurovaceae</taxon>
        <taxon>Sulfurovum</taxon>
        <taxon>environmental samples</taxon>
    </lineage>
</organism>
<feature type="transmembrane region" description="Helical" evidence="7">
    <location>
        <begin position="155"/>
        <end position="176"/>
    </location>
</feature>
<feature type="domain" description="ABC transmembrane type-1" evidence="9">
    <location>
        <begin position="21"/>
        <end position="295"/>
    </location>
</feature>
<dbReference type="Pfam" id="PF00664">
    <property type="entry name" value="ABC_membrane"/>
    <property type="match status" value="1"/>
</dbReference>
<dbReference type="InterPro" id="IPR005898">
    <property type="entry name" value="Cyc_pep_transpt_SyrD/YojI"/>
</dbReference>
<dbReference type="EMBL" id="CACVAU010000003">
    <property type="protein sequence ID" value="CAA6801221.1"/>
    <property type="molecule type" value="Genomic_DNA"/>
</dbReference>
<dbReference type="NCBIfam" id="TIGR01194">
    <property type="entry name" value="cyc_pep_trnsptr"/>
    <property type="match status" value="1"/>
</dbReference>
<dbReference type="SUPFAM" id="SSF52540">
    <property type="entry name" value="P-loop containing nucleoside triphosphate hydrolases"/>
    <property type="match status" value="1"/>
</dbReference>
<evidence type="ECO:0000259" key="8">
    <source>
        <dbReference type="PROSITE" id="PS50893"/>
    </source>
</evidence>
<keyword evidence="6 7" id="KW-0472">Membrane</keyword>